<evidence type="ECO:0000313" key="3">
    <source>
        <dbReference type="Proteomes" id="UP000250266"/>
    </source>
</evidence>
<feature type="region of interest" description="Disordered" evidence="1">
    <location>
        <begin position="79"/>
        <end position="101"/>
    </location>
</feature>
<feature type="compositionally biased region" description="Basic residues" evidence="1">
    <location>
        <begin position="1"/>
        <end position="15"/>
    </location>
</feature>
<protein>
    <submittedName>
        <fullName evidence="2">Uncharacterized protein</fullName>
    </submittedName>
</protein>
<feature type="region of interest" description="Disordered" evidence="1">
    <location>
        <begin position="1"/>
        <end position="22"/>
    </location>
</feature>
<proteinExistence type="predicted"/>
<sequence>MLVRMKHLNHRTRPRKAPEDEVSNRKKFDGVFEYATASVEPVATARLYISRIIDTSQSLRRAVASNWYTAFMLGSGARGLDRSGGGQRPQTVRHESNRSTAAERDIVASFENDRVDTGACRECAMISPDTLALTMMTLDSRFDSGNDMMGQ</sequence>
<evidence type="ECO:0000256" key="1">
    <source>
        <dbReference type="SAM" id="MobiDB-lite"/>
    </source>
</evidence>
<reference evidence="2 3" key="1">
    <citation type="journal article" date="2016" name="Nat. Commun.">
        <title>Ectomycorrhizal ecology is imprinted in the genome of the dominant symbiotic fungus Cenococcum geophilum.</title>
        <authorList>
            <consortium name="DOE Joint Genome Institute"/>
            <person name="Peter M."/>
            <person name="Kohler A."/>
            <person name="Ohm R.A."/>
            <person name="Kuo A."/>
            <person name="Krutzmann J."/>
            <person name="Morin E."/>
            <person name="Arend M."/>
            <person name="Barry K.W."/>
            <person name="Binder M."/>
            <person name="Choi C."/>
            <person name="Clum A."/>
            <person name="Copeland A."/>
            <person name="Grisel N."/>
            <person name="Haridas S."/>
            <person name="Kipfer T."/>
            <person name="LaButti K."/>
            <person name="Lindquist E."/>
            <person name="Lipzen A."/>
            <person name="Maire R."/>
            <person name="Meier B."/>
            <person name="Mihaltcheva S."/>
            <person name="Molinier V."/>
            <person name="Murat C."/>
            <person name="Poggeler S."/>
            <person name="Quandt C.A."/>
            <person name="Sperisen C."/>
            <person name="Tritt A."/>
            <person name="Tisserant E."/>
            <person name="Crous P.W."/>
            <person name="Henrissat B."/>
            <person name="Nehls U."/>
            <person name="Egli S."/>
            <person name="Spatafora J.W."/>
            <person name="Grigoriev I.V."/>
            <person name="Martin F.M."/>
        </authorList>
    </citation>
    <scope>NUCLEOTIDE SEQUENCE [LARGE SCALE GENOMIC DNA]</scope>
    <source>
        <strain evidence="2 3">CBS 459.81</strain>
    </source>
</reference>
<dbReference type="Proteomes" id="UP000250266">
    <property type="component" value="Unassembled WGS sequence"/>
</dbReference>
<evidence type="ECO:0000313" key="2">
    <source>
        <dbReference type="EMBL" id="OCK84869.1"/>
    </source>
</evidence>
<dbReference type="AlphaFoldDB" id="A0A8E2JJL6"/>
<accession>A0A8E2JJL6</accession>
<gene>
    <name evidence="2" type="ORF">K432DRAFT_400722</name>
</gene>
<keyword evidence="3" id="KW-1185">Reference proteome</keyword>
<dbReference type="EMBL" id="KV744828">
    <property type="protein sequence ID" value="OCK84869.1"/>
    <property type="molecule type" value="Genomic_DNA"/>
</dbReference>
<feature type="compositionally biased region" description="Basic and acidic residues" evidence="1">
    <location>
        <begin position="92"/>
        <end position="101"/>
    </location>
</feature>
<organism evidence="2 3">
    <name type="scientific">Lepidopterella palustris CBS 459.81</name>
    <dbReference type="NCBI Taxonomy" id="1314670"/>
    <lineage>
        <taxon>Eukaryota</taxon>
        <taxon>Fungi</taxon>
        <taxon>Dikarya</taxon>
        <taxon>Ascomycota</taxon>
        <taxon>Pezizomycotina</taxon>
        <taxon>Dothideomycetes</taxon>
        <taxon>Pleosporomycetidae</taxon>
        <taxon>Mytilinidiales</taxon>
        <taxon>Argynnaceae</taxon>
        <taxon>Lepidopterella</taxon>
    </lineage>
</organism>
<name>A0A8E2JJL6_9PEZI</name>